<organism evidence="1 2">
    <name type="scientific">Holothuria leucospilota</name>
    <name type="common">Black long sea cucumber</name>
    <name type="synonym">Mertensiothuria leucospilota</name>
    <dbReference type="NCBI Taxonomy" id="206669"/>
    <lineage>
        <taxon>Eukaryota</taxon>
        <taxon>Metazoa</taxon>
        <taxon>Echinodermata</taxon>
        <taxon>Eleutherozoa</taxon>
        <taxon>Echinozoa</taxon>
        <taxon>Holothuroidea</taxon>
        <taxon>Aspidochirotacea</taxon>
        <taxon>Aspidochirotida</taxon>
        <taxon>Holothuriidae</taxon>
        <taxon>Holothuria</taxon>
    </lineage>
</organism>
<protein>
    <submittedName>
        <fullName evidence="1">Uncharacterized protein</fullName>
    </submittedName>
</protein>
<gene>
    <name evidence="1" type="ORF">HOLleu_03719</name>
</gene>
<dbReference type="Gene3D" id="3.30.2140.20">
    <property type="match status" value="1"/>
</dbReference>
<comment type="caution">
    <text evidence="1">The sequence shown here is derived from an EMBL/GenBank/DDBJ whole genome shotgun (WGS) entry which is preliminary data.</text>
</comment>
<reference evidence="1" key="1">
    <citation type="submission" date="2021-10" db="EMBL/GenBank/DDBJ databases">
        <title>Tropical sea cucumber genome reveals ecological adaptation and Cuvierian tubules defense mechanism.</title>
        <authorList>
            <person name="Chen T."/>
        </authorList>
    </citation>
    <scope>NUCLEOTIDE SEQUENCE</scope>
    <source>
        <strain evidence="1">Nanhai2018</strain>
        <tissue evidence="1">Muscle</tissue>
    </source>
</reference>
<dbReference type="InterPro" id="IPR038765">
    <property type="entry name" value="Papain-like_cys_pep_sf"/>
</dbReference>
<proteinExistence type="predicted"/>
<dbReference type="Proteomes" id="UP001152320">
    <property type="component" value="Chromosome 1"/>
</dbReference>
<accession>A0A9Q1CTY0</accession>
<dbReference type="SUPFAM" id="SSF54001">
    <property type="entry name" value="Cysteine proteinases"/>
    <property type="match status" value="1"/>
</dbReference>
<dbReference type="InterPro" id="IPR053710">
    <property type="entry name" value="Arylamine_NAT_domain_sf"/>
</dbReference>
<sequence length="241" mass="27674">MQNGVWQSLESFVEKISIFLNSFTWAVLQQLGYDTYLIGGSLPKSRSLLFDAHNGIIVQNLTSDGSFHLVEPGTMHPILEPVSLNFTRASPVYQLTSYPIRFFKHGPGILKMCMPAPDQNKLKISDDILLEDGEKWKCLITYRTLQPLTLSYCFHLAQRIITESNLVPDMHKELAIFGFSGGKLTNIKGQQFVQYRHDGFPEVMKLDLDRTVDIAHQHFPQYSHKYLEQVHRYFTGSKIHK</sequence>
<dbReference type="AlphaFoldDB" id="A0A9Q1CTY0"/>
<dbReference type="EMBL" id="JAIZAY010000001">
    <property type="protein sequence ID" value="KAJ8050494.1"/>
    <property type="molecule type" value="Genomic_DNA"/>
</dbReference>
<dbReference type="OrthoDB" id="10472012at2759"/>
<evidence type="ECO:0000313" key="1">
    <source>
        <dbReference type="EMBL" id="KAJ8050494.1"/>
    </source>
</evidence>
<keyword evidence="2" id="KW-1185">Reference proteome</keyword>
<name>A0A9Q1CTY0_HOLLE</name>
<evidence type="ECO:0000313" key="2">
    <source>
        <dbReference type="Proteomes" id="UP001152320"/>
    </source>
</evidence>